<dbReference type="CDD" id="cd09876">
    <property type="entry name" value="PIN_Nob1-like"/>
    <property type="match status" value="1"/>
</dbReference>
<evidence type="ECO:0000259" key="11">
    <source>
        <dbReference type="Pfam" id="PF17146"/>
    </source>
</evidence>
<dbReference type="Gene3D" id="3.40.50.1010">
    <property type="entry name" value="5'-nuclease"/>
    <property type="match status" value="1"/>
</dbReference>
<reference evidence="12" key="1">
    <citation type="journal article" date="2020" name="Stud. Mycol.">
        <title>101 Dothideomycetes genomes: a test case for predicting lifestyles and emergence of pathogens.</title>
        <authorList>
            <person name="Haridas S."/>
            <person name="Albert R."/>
            <person name="Binder M."/>
            <person name="Bloem J."/>
            <person name="Labutti K."/>
            <person name="Salamov A."/>
            <person name="Andreopoulos B."/>
            <person name="Baker S."/>
            <person name="Barry K."/>
            <person name="Bills G."/>
            <person name="Bluhm B."/>
            <person name="Cannon C."/>
            <person name="Castanera R."/>
            <person name="Culley D."/>
            <person name="Daum C."/>
            <person name="Ezra D."/>
            <person name="Gonzalez J."/>
            <person name="Henrissat B."/>
            <person name="Kuo A."/>
            <person name="Liang C."/>
            <person name="Lipzen A."/>
            <person name="Lutzoni F."/>
            <person name="Magnuson J."/>
            <person name="Mondo S."/>
            <person name="Nolan M."/>
            <person name="Ohm R."/>
            <person name="Pangilinan J."/>
            <person name="Park H.-J."/>
            <person name="Ramirez L."/>
            <person name="Alfaro M."/>
            <person name="Sun H."/>
            <person name="Tritt A."/>
            <person name="Yoshinaga Y."/>
            <person name="Zwiers L.-H."/>
            <person name="Turgeon B."/>
            <person name="Goodwin S."/>
            <person name="Spatafora J."/>
            <person name="Crous P."/>
            <person name="Grigoriev I."/>
        </authorList>
    </citation>
    <scope>NUCLEOTIDE SEQUENCE</scope>
    <source>
        <strain evidence="12">CBS 269.34</strain>
    </source>
</reference>
<dbReference type="InterPro" id="IPR036283">
    <property type="entry name" value="NOB1_Zf-like_sf"/>
</dbReference>
<dbReference type="GO" id="GO:0005730">
    <property type="term" value="C:nucleolus"/>
    <property type="evidence" value="ECO:0007669"/>
    <property type="project" value="UniProtKB-SubCell"/>
</dbReference>
<sequence>MDSSDKPVHTLILDAGPIIKNIPAVSSLLAQSEALITTPAVVREIRDPATRSRLETTLLPFLTIRNPTPASYEVVAQFAKKTGDFAVLSRPDLEILALAYELECEKNGGNWRLRSVPGQKELNGPFPSKEKETQSPNAQQIDASQPSVTAQETSETAPSATQLPTETPEVASQDERLEVIVADSAVEPPENSQTSVDSTQVSELGGVPVTTDEASEPLPAEETSNNPSNHGAEGVQIEQDTPVSQPEDVDSKLAELHMSDSTEDVGPVEQDDEEVPQLTESSDDSDGGGWITPSNLKKHQTKEDNKSFKSYKQPKTMSVATLTTDFAMQNVLLQMNLNLLSTSLARISRLNTYILRCYACFLTTKQMDKQFCPRCGKPSLTRVACSTSSAGEFKLHLKKNFQWNHRGERYSIPKAVHGSSNGKRDVGGGKGGWGQELILAEDQKEYARAIEGQRRQKTRDLMDEDYLPGILTGDRNKVGGRPKVGAGRNVNSRKRMT</sequence>
<dbReference type="GO" id="GO:0030688">
    <property type="term" value="C:preribosome, small subunit precursor"/>
    <property type="evidence" value="ECO:0007669"/>
    <property type="project" value="TreeGrafter"/>
</dbReference>
<evidence type="ECO:0000256" key="2">
    <source>
        <dbReference type="ARBA" id="ARBA00022722"/>
    </source>
</evidence>
<keyword evidence="6 7" id="KW-0539">Nucleus</keyword>
<name>A0A6A6QXH0_9PEZI</name>
<feature type="binding site" evidence="8">
    <location>
        <position position="375"/>
    </location>
    <ligand>
        <name>Zn(2+)</name>
        <dbReference type="ChEBI" id="CHEBI:29105"/>
    </ligand>
</feature>
<dbReference type="Proteomes" id="UP000799750">
    <property type="component" value="Unassembled WGS sequence"/>
</dbReference>
<keyword evidence="5 7" id="KW-0862">Zinc</keyword>
<dbReference type="GO" id="GO:0046872">
    <property type="term" value="F:metal ion binding"/>
    <property type="evidence" value="ECO:0007669"/>
    <property type="project" value="UniProtKB-UniRule"/>
</dbReference>
<dbReference type="InterPro" id="IPR017117">
    <property type="entry name" value="Nob1_euk"/>
</dbReference>
<gene>
    <name evidence="12" type="ORF">BU16DRAFT_572019</name>
</gene>
<feature type="binding site" evidence="8">
    <location>
        <position position="357"/>
    </location>
    <ligand>
        <name>Zn(2+)</name>
        <dbReference type="ChEBI" id="CHEBI:29105"/>
    </ligand>
</feature>
<dbReference type="OrthoDB" id="446759at2759"/>
<dbReference type="FunFam" id="3.40.50.1010:FF:000020">
    <property type="entry name" value="20S-pre-rRNA D-site endonuclease NOB1"/>
    <property type="match status" value="1"/>
</dbReference>
<evidence type="ECO:0000256" key="4">
    <source>
        <dbReference type="ARBA" id="ARBA00022801"/>
    </source>
</evidence>
<feature type="region of interest" description="Disordered" evidence="9">
    <location>
        <begin position="109"/>
        <end position="310"/>
    </location>
</feature>
<comment type="function">
    <text evidence="7">Required for the synthesis of 40S ribosome subunits. Has a role in processing 20S pre-rRNA into the mature 18S rRNA, where it is required for cleavage at the 3' end of the mature 18S rRNA (D-site). Accompanies the 20S pre-rRNA from the nucleus to the cytoplasm.</text>
</comment>
<dbReference type="InterPro" id="IPR033411">
    <property type="entry name" value="Ribonuclease_PIN"/>
</dbReference>
<keyword evidence="3 7" id="KW-0479">Metal-binding</keyword>
<dbReference type="GO" id="GO:0005737">
    <property type="term" value="C:cytoplasm"/>
    <property type="evidence" value="ECO:0007669"/>
    <property type="project" value="UniProtKB-ARBA"/>
</dbReference>
<dbReference type="Pfam" id="PF17146">
    <property type="entry name" value="PIN_6"/>
    <property type="match status" value="1"/>
</dbReference>
<comment type="similarity">
    <text evidence="1 7">Belongs to the NOB1 family.</text>
</comment>
<feature type="compositionally biased region" description="Basic and acidic residues" evidence="9">
    <location>
        <begin position="249"/>
        <end position="260"/>
    </location>
</feature>
<dbReference type="GO" id="GO:0030490">
    <property type="term" value="P:maturation of SSU-rRNA"/>
    <property type="evidence" value="ECO:0007669"/>
    <property type="project" value="TreeGrafter"/>
</dbReference>
<dbReference type="PANTHER" id="PTHR12814">
    <property type="entry name" value="RNA-BINDING PROTEIN NOB1"/>
    <property type="match status" value="1"/>
</dbReference>
<evidence type="ECO:0000256" key="5">
    <source>
        <dbReference type="ARBA" id="ARBA00022833"/>
    </source>
</evidence>
<accession>A0A6A6QXH0</accession>
<keyword evidence="4" id="KW-0378">Hydrolase</keyword>
<evidence type="ECO:0000256" key="9">
    <source>
        <dbReference type="SAM" id="MobiDB-lite"/>
    </source>
</evidence>
<evidence type="ECO:0000256" key="3">
    <source>
        <dbReference type="ARBA" id="ARBA00022723"/>
    </source>
</evidence>
<dbReference type="PANTHER" id="PTHR12814:SF2">
    <property type="entry name" value="RNA-BINDING PROTEIN NOB1"/>
    <property type="match status" value="1"/>
</dbReference>
<dbReference type="AlphaFoldDB" id="A0A6A6QXH0"/>
<dbReference type="Pfam" id="PF08772">
    <property type="entry name" value="Zn_ribbon_NOB1"/>
    <property type="match status" value="1"/>
</dbReference>
<dbReference type="PIRSF" id="PIRSF037125">
    <property type="entry name" value="D-site_20S_pre-rRNA_nuclease"/>
    <property type="match status" value="1"/>
</dbReference>
<comment type="subcellular location">
    <subcellularLocation>
        <location evidence="7">Nucleus</location>
        <location evidence="7">Nucleolus</location>
    </subcellularLocation>
</comment>
<evidence type="ECO:0000256" key="1">
    <source>
        <dbReference type="ARBA" id="ARBA00005858"/>
    </source>
</evidence>
<dbReference type="Gene3D" id="6.20.210.10">
    <property type="entry name" value="Nin one binding (NOB1), Zn-ribbon-like"/>
    <property type="match status" value="1"/>
</dbReference>
<evidence type="ECO:0000256" key="8">
    <source>
        <dbReference type="PIRSR" id="PIRSR037125-1"/>
    </source>
</evidence>
<dbReference type="InterPro" id="IPR014881">
    <property type="entry name" value="NOB1_Zn-bd"/>
</dbReference>
<proteinExistence type="inferred from homology"/>
<feature type="compositionally biased region" description="Acidic residues" evidence="9">
    <location>
        <begin position="269"/>
        <end position="286"/>
    </location>
</feature>
<feature type="domain" description="Ribonuclease PIN" evidence="11">
    <location>
        <begin position="11"/>
        <end position="102"/>
    </location>
</feature>
<feature type="binding site" evidence="8">
    <location>
        <position position="360"/>
    </location>
    <ligand>
        <name>Zn(2+)</name>
        <dbReference type="ChEBI" id="CHEBI:29105"/>
    </ligand>
</feature>
<organism evidence="12 13">
    <name type="scientific">Lophium mytilinum</name>
    <dbReference type="NCBI Taxonomy" id="390894"/>
    <lineage>
        <taxon>Eukaryota</taxon>
        <taxon>Fungi</taxon>
        <taxon>Dikarya</taxon>
        <taxon>Ascomycota</taxon>
        <taxon>Pezizomycotina</taxon>
        <taxon>Dothideomycetes</taxon>
        <taxon>Pleosporomycetidae</taxon>
        <taxon>Mytilinidiales</taxon>
        <taxon>Mytilinidiaceae</taxon>
        <taxon>Lophium</taxon>
    </lineage>
</organism>
<dbReference type="EMBL" id="MU004187">
    <property type="protein sequence ID" value="KAF2497145.1"/>
    <property type="molecule type" value="Genomic_DNA"/>
</dbReference>
<dbReference type="GO" id="GO:0016787">
    <property type="term" value="F:hydrolase activity"/>
    <property type="evidence" value="ECO:0007669"/>
    <property type="project" value="UniProtKB-KW"/>
</dbReference>
<dbReference type="GO" id="GO:0004521">
    <property type="term" value="F:RNA endonuclease activity"/>
    <property type="evidence" value="ECO:0007669"/>
    <property type="project" value="UniProtKB-UniRule"/>
</dbReference>
<feature type="region of interest" description="Disordered" evidence="9">
    <location>
        <begin position="472"/>
        <end position="497"/>
    </location>
</feature>
<evidence type="ECO:0000313" key="12">
    <source>
        <dbReference type="EMBL" id="KAF2497145.1"/>
    </source>
</evidence>
<feature type="compositionally biased region" description="Polar residues" evidence="9">
    <location>
        <begin position="134"/>
        <end position="165"/>
    </location>
</feature>
<evidence type="ECO:0000256" key="7">
    <source>
        <dbReference type="PIRNR" id="PIRNR037125"/>
    </source>
</evidence>
<dbReference type="InterPro" id="IPR039907">
    <property type="entry name" value="NOB1"/>
</dbReference>
<evidence type="ECO:0000256" key="6">
    <source>
        <dbReference type="ARBA" id="ARBA00023242"/>
    </source>
</evidence>
<evidence type="ECO:0000259" key="10">
    <source>
        <dbReference type="Pfam" id="PF08772"/>
    </source>
</evidence>
<keyword evidence="2" id="KW-0540">Nuclease</keyword>
<keyword evidence="13" id="KW-1185">Reference proteome</keyword>
<evidence type="ECO:0000313" key="13">
    <source>
        <dbReference type="Proteomes" id="UP000799750"/>
    </source>
</evidence>
<feature type="binding site" evidence="8">
    <location>
        <position position="372"/>
    </location>
    <ligand>
        <name>Zn(2+)</name>
        <dbReference type="ChEBI" id="CHEBI:29105"/>
    </ligand>
</feature>
<protein>
    <recommendedName>
        <fullName evidence="7">20S-pre-rRNA D-site endonuclease NOB1</fullName>
    </recommendedName>
</protein>
<feature type="domain" description="Nin one binding (NOB1) Zn-ribbon-like" evidence="10">
    <location>
        <begin position="347"/>
        <end position="418"/>
    </location>
</feature>
<dbReference type="SUPFAM" id="SSF144206">
    <property type="entry name" value="NOB1 zinc finger-like"/>
    <property type="match status" value="1"/>
</dbReference>
<feature type="compositionally biased region" description="Polar residues" evidence="9">
    <location>
        <begin position="190"/>
        <end position="202"/>
    </location>
</feature>